<organism evidence="4 5">
    <name type="scientific">Marinactinospora rubrisoli</name>
    <dbReference type="NCBI Taxonomy" id="2715399"/>
    <lineage>
        <taxon>Bacteria</taxon>
        <taxon>Bacillati</taxon>
        <taxon>Actinomycetota</taxon>
        <taxon>Actinomycetes</taxon>
        <taxon>Streptosporangiales</taxon>
        <taxon>Nocardiopsidaceae</taxon>
        <taxon>Marinactinospora</taxon>
    </lineage>
</organism>
<accession>A0ABW2KLZ9</accession>
<proteinExistence type="inferred from homology"/>
<name>A0ABW2KLZ9_9ACTN</name>
<dbReference type="GO" id="GO:0008784">
    <property type="term" value="F:alanine racemase activity"/>
    <property type="evidence" value="ECO:0007669"/>
    <property type="project" value="UniProtKB-EC"/>
</dbReference>
<dbReference type="Proteomes" id="UP001596540">
    <property type="component" value="Unassembled WGS sequence"/>
</dbReference>
<keyword evidence="5" id="KW-1185">Reference proteome</keyword>
<dbReference type="InterPro" id="IPR042208">
    <property type="entry name" value="D-ser_dehydrat-like_sf"/>
</dbReference>
<dbReference type="Gene3D" id="3.20.20.10">
    <property type="entry name" value="Alanine racemase"/>
    <property type="match status" value="1"/>
</dbReference>
<keyword evidence="4" id="KW-0413">Isomerase</keyword>
<dbReference type="InterPro" id="IPR029066">
    <property type="entry name" value="PLP-binding_barrel"/>
</dbReference>
<dbReference type="InterPro" id="IPR051466">
    <property type="entry name" value="D-amino_acid_metab_enzyme"/>
</dbReference>
<dbReference type="EMBL" id="JBHTBH010000010">
    <property type="protein sequence ID" value="MFC7330197.1"/>
    <property type="molecule type" value="Genomic_DNA"/>
</dbReference>
<comment type="caution">
    <text evidence="4">The sequence shown here is derived from an EMBL/GenBank/DDBJ whole genome shotgun (WGS) entry which is preliminary data.</text>
</comment>
<dbReference type="SUPFAM" id="SSF51419">
    <property type="entry name" value="PLP-binding barrel"/>
    <property type="match status" value="1"/>
</dbReference>
<dbReference type="RefSeq" id="WP_379872831.1">
    <property type="nucleotide sequence ID" value="NZ_JBHTBH010000010.1"/>
</dbReference>
<keyword evidence="2" id="KW-0456">Lyase</keyword>
<evidence type="ECO:0000313" key="4">
    <source>
        <dbReference type="EMBL" id="MFC7330197.1"/>
    </source>
</evidence>
<protein>
    <submittedName>
        <fullName evidence="4">Alanine racemase</fullName>
        <ecNumber evidence="4">5.1.1.1</ecNumber>
    </submittedName>
</protein>
<evidence type="ECO:0000256" key="1">
    <source>
        <dbReference type="ARBA" id="ARBA00005323"/>
    </source>
</evidence>
<dbReference type="PANTHER" id="PTHR28004:SF8">
    <property type="entry name" value="D-SERINE DEAMINASE"/>
    <property type="match status" value="1"/>
</dbReference>
<evidence type="ECO:0000256" key="2">
    <source>
        <dbReference type="ARBA" id="ARBA00023239"/>
    </source>
</evidence>
<evidence type="ECO:0000313" key="5">
    <source>
        <dbReference type="Proteomes" id="UP001596540"/>
    </source>
</evidence>
<sequence length="436" mass="46554">MTDTTTWISGPAAGTGLPAESLAGLDAAPVEARSLPVSPTSVADVRRAGLHLRDLWLPAVTLDADALRHNLDRFARWCAERGLDLAPHAKTTMSPHLWSAQLARGAWALSAATVAQARTMRSFGVGRVLIVNEVVDGGQLAWLAGALGDPGFHPVCLVDSAEGVRLAEAALAGAHRPLPVLVELGVQGRRAGVRDIDRALDLARLVRDSAHLVLAGVEAFEGVFPQRRDDDSPARVRGWLDRLLDFTVRADAEGLFAEVPEVIVTAGGSGYPDLVADALSDPPSLSVPLRRVVRSGCYVTHDDLFMERASPLRSSAVADPLRPALSCYARVLSRPEPGRALLGVGKRDVSFDIDLPVPRALLRGERRIPLDGGVRVAELNDHHGFLDISASAAHAPVVGDIVELGLSHPCTVFDKWPLIPVLDSGRRVVDAVRTLF</sequence>
<evidence type="ECO:0000259" key="3">
    <source>
        <dbReference type="SMART" id="SM01119"/>
    </source>
</evidence>
<dbReference type="InterPro" id="IPR026956">
    <property type="entry name" value="D-ser_dehydrat-like_dom"/>
</dbReference>
<dbReference type="InterPro" id="IPR001608">
    <property type="entry name" value="Ala_racemase_N"/>
</dbReference>
<feature type="domain" description="D-serine dehydratase-like" evidence="3">
    <location>
        <begin position="324"/>
        <end position="423"/>
    </location>
</feature>
<dbReference type="Pfam" id="PF01168">
    <property type="entry name" value="Ala_racemase_N"/>
    <property type="match status" value="1"/>
</dbReference>
<dbReference type="PANTHER" id="PTHR28004">
    <property type="entry name" value="ZGC:162816-RELATED"/>
    <property type="match status" value="1"/>
</dbReference>
<dbReference type="Pfam" id="PF14031">
    <property type="entry name" value="D-ser_dehydrat"/>
    <property type="match status" value="1"/>
</dbReference>
<comment type="similarity">
    <text evidence="1">Belongs to the DSD1 family.</text>
</comment>
<dbReference type="Gene3D" id="2.40.37.20">
    <property type="entry name" value="D-serine dehydratase-like domain"/>
    <property type="match status" value="1"/>
</dbReference>
<gene>
    <name evidence="4" type="ORF">ACFQRF_20930</name>
</gene>
<reference evidence="5" key="1">
    <citation type="journal article" date="2019" name="Int. J. Syst. Evol. Microbiol.">
        <title>The Global Catalogue of Microorganisms (GCM) 10K type strain sequencing project: providing services to taxonomists for standard genome sequencing and annotation.</title>
        <authorList>
            <consortium name="The Broad Institute Genomics Platform"/>
            <consortium name="The Broad Institute Genome Sequencing Center for Infectious Disease"/>
            <person name="Wu L."/>
            <person name="Ma J."/>
        </authorList>
    </citation>
    <scope>NUCLEOTIDE SEQUENCE [LARGE SCALE GENOMIC DNA]</scope>
    <source>
        <strain evidence="5">CGMCC 4.7382</strain>
    </source>
</reference>
<dbReference type="EC" id="5.1.1.1" evidence="4"/>
<dbReference type="SMART" id="SM01119">
    <property type="entry name" value="D-ser_dehydrat"/>
    <property type="match status" value="1"/>
</dbReference>